<feature type="transmembrane region" description="Helical" evidence="6">
    <location>
        <begin position="95"/>
        <end position="120"/>
    </location>
</feature>
<dbReference type="SUPFAM" id="SSF55073">
    <property type="entry name" value="Nucleotide cyclase"/>
    <property type="match status" value="1"/>
</dbReference>
<dbReference type="GO" id="GO:0043709">
    <property type="term" value="P:cell adhesion involved in single-species biofilm formation"/>
    <property type="evidence" value="ECO:0007669"/>
    <property type="project" value="TreeGrafter"/>
</dbReference>
<dbReference type="InterPro" id="IPR000160">
    <property type="entry name" value="GGDEF_dom"/>
</dbReference>
<dbReference type="STRING" id="1121316.SAMN02745207_02118"/>
<evidence type="ECO:0000256" key="1">
    <source>
        <dbReference type="ARBA" id="ARBA00004651"/>
    </source>
</evidence>
<reference evidence="8 9" key="1">
    <citation type="submission" date="2016-11" db="EMBL/GenBank/DDBJ databases">
        <authorList>
            <person name="Jaros S."/>
            <person name="Januszkiewicz K."/>
            <person name="Wedrychowicz H."/>
        </authorList>
    </citation>
    <scope>NUCLEOTIDE SEQUENCE [LARGE SCALE GENOMIC DNA]</scope>
    <source>
        <strain evidence="8 9">DSM 8605</strain>
    </source>
</reference>
<keyword evidence="9" id="KW-1185">Reference proteome</keyword>
<dbReference type="InterPro" id="IPR043128">
    <property type="entry name" value="Rev_trsase/Diguanyl_cyclase"/>
</dbReference>
<dbReference type="Pfam" id="PF00990">
    <property type="entry name" value="GGDEF"/>
    <property type="match status" value="1"/>
</dbReference>
<dbReference type="PROSITE" id="PS50887">
    <property type="entry name" value="GGDEF"/>
    <property type="match status" value="1"/>
</dbReference>
<proteinExistence type="predicted"/>
<dbReference type="GO" id="GO:0000155">
    <property type="term" value="F:phosphorelay sensor kinase activity"/>
    <property type="evidence" value="ECO:0007669"/>
    <property type="project" value="InterPro"/>
</dbReference>
<dbReference type="OrthoDB" id="9805474at2"/>
<accession>A0A1M5V6E8</accession>
<dbReference type="GO" id="GO:1902201">
    <property type="term" value="P:negative regulation of bacterial-type flagellum-dependent cell motility"/>
    <property type="evidence" value="ECO:0007669"/>
    <property type="project" value="TreeGrafter"/>
</dbReference>
<dbReference type="GO" id="GO:0071555">
    <property type="term" value="P:cell wall organization"/>
    <property type="evidence" value="ECO:0007669"/>
    <property type="project" value="InterPro"/>
</dbReference>
<dbReference type="Pfam" id="PF07694">
    <property type="entry name" value="5TM-5TMR_LYT"/>
    <property type="match status" value="1"/>
</dbReference>
<dbReference type="InterPro" id="IPR029787">
    <property type="entry name" value="Nucleotide_cyclase"/>
</dbReference>
<protein>
    <submittedName>
        <fullName evidence="8">Diguanylate cyclase</fullName>
    </submittedName>
</protein>
<dbReference type="InterPro" id="IPR050469">
    <property type="entry name" value="Diguanylate_Cyclase"/>
</dbReference>
<dbReference type="FunFam" id="3.30.70.270:FF:000001">
    <property type="entry name" value="Diguanylate cyclase domain protein"/>
    <property type="match status" value="1"/>
</dbReference>
<organism evidence="8 9">
    <name type="scientific">Clostridium grantii DSM 8605</name>
    <dbReference type="NCBI Taxonomy" id="1121316"/>
    <lineage>
        <taxon>Bacteria</taxon>
        <taxon>Bacillati</taxon>
        <taxon>Bacillota</taxon>
        <taxon>Clostridia</taxon>
        <taxon>Eubacteriales</taxon>
        <taxon>Clostridiaceae</taxon>
        <taxon>Clostridium</taxon>
    </lineage>
</organism>
<evidence type="ECO:0000256" key="4">
    <source>
        <dbReference type="ARBA" id="ARBA00022989"/>
    </source>
</evidence>
<evidence type="ECO:0000313" key="9">
    <source>
        <dbReference type="Proteomes" id="UP000184447"/>
    </source>
</evidence>
<evidence type="ECO:0000256" key="6">
    <source>
        <dbReference type="SAM" id="Phobius"/>
    </source>
</evidence>
<keyword evidence="4 6" id="KW-1133">Transmembrane helix</keyword>
<comment type="subcellular location">
    <subcellularLocation>
        <location evidence="1">Cell membrane</location>
        <topology evidence="1">Multi-pass membrane protein</topology>
    </subcellularLocation>
</comment>
<dbReference type="AlphaFoldDB" id="A0A1M5V6E8"/>
<dbReference type="SMART" id="SM00267">
    <property type="entry name" value="GGDEF"/>
    <property type="match status" value="1"/>
</dbReference>
<sequence>MWKDLFTNACILITILSISSQIITNKKNSIIFNLKTKILLGILGGFTTIILIEFSIHITPKVVMDSRHITQILLAIFGGFVPTIIAGLLSAVFRLIYLGVTLTSTIASIGIFTVSVGLGLISKFNINFKLKWITMTVYSLTIYSIIISVIYDNTRNLLSILLIYWVISIIVTITIYYLIQYFTKVYNLFQNLKKESSKDFLTGLNNTRQFDLAYNSLQNIVSNEKRVSLLILDIDHFKNINDTYGHVAGDEVLKEMSLVLLKSCEENYFVSRIGGEEFTVIIKDLPMNEILAISERIRINMEKHLFSIPKNKHLQITVSIGVAMYPDTVDNTKNLKEVADIKLYEAKRSGRNKICF</sequence>
<keyword evidence="2" id="KW-1003">Cell membrane</keyword>
<feature type="domain" description="GGDEF" evidence="7">
    <location>
        <begin position="225"/>
        <end position="356"/>
    </location>
</feature>
<dbReference type="InterPro" id="IPR011620">
    <property type="entry name" value="Sig_transdc_His_kinase_LytS_TM"/>
</dbReference>
<keyword evidence="3 6" id="KW-0812">Transmembrane</keyword>
<gene>
    <name evidence="8" type="ORF">SAMN02745207_02118</name>
</gene>
<feature type="transmembrane region" description="Helical" evidence="6">
    <location>
        <begin position="68"/>
        <end position="89"/>
    </location>
</feature>
<evidence type="ECO:0000313" key="8">
    <source>
        <dbReference type="EMBL" id="SHH70795.1"/>
    </source>
</evidence>
<feature type="transmembrane region" description="Helical" evidence="6">
    <location>
        <begin position="36"/>
        <end position="56"/>
    </location>
</feature>
<keyword evidence="5 6" id="KW-0472">Membrane</keyword>
<dbReference type="CDD" id="cd01949">
    <property type="entry name" value="GGDEF"/>
    <property type="match status" value="1"/>
</dbReference>
<dbReference type="EMBL" id="FQXM01000010">
    <property type="protein sequence ID" value="SHH70795.1"/>
    <property type="molecule type" value="Genomic_DNA"/>
</dbReference>
<evidence type="ECO:0000256" key="3">
    <source>
        <dbReference type="ARBA" id="ARBA00022692"/>
    </source>
</evidence>
<dbReference type="PANTHER" id="PTHR45138:SF9">
    <property type="entry name" value="DIGUANYLATE CYCLASE DGCM-RELATED"/>
    <property type="match status" value="1"/>
</dbReference>
<name>A0A1M5V6E8_9CLOT</name>
<dbReference type="NCBIfam" id="TIGR00254">
    <property type="entry name" value="GGDEF"/>
    <property type="match status" value="1"/>
</dbReference>
<dbReference type="Proteomes" id="UP000184447">
    <property type="component" value="Unassembled WGS sequence"/>
</dbReference>
<feature type="transmembrane region" description="Helical" evidence="6">
    <location>
        <begin position="157"/>
        <end position="179"/>
    </location>
</feature>
<dbReference type="RefSeq" id="WP_073338401.1">
    <property type="nucleotide sequence ID" value="NZ_FQXM01000010.1"/>
</dbReference>
<dbReference type="PANTHER" id="PTHR45138">
    <property type="entry name" value="REGULATORY COMPONENTS OF SENSORY TRANSDUCTION SYSTEM"/>
    <property type="match status" value="1"/>
</dbReference>
<dbReference type="Gene3D" id="3.30.70.270">
    <property type="match status" value="1"/>
</dbReference>
<evidence type="ECO:0000259" key="7">
    <source>
        <dbReference type="PROSITE" id="PS50887"/>
    </source>
</evidence>
<dbReference type="GO" id="GO:0052621">
    <property type="term" value="F:diguanylate cyclase activity"/>
    <property type="evidence" value="ECO:0007669"/>
    <property type="project" value="TreeGrafter"/>
</dbReference>
<feature type="transmembrane region" description="Helical" evidence="6">
    <location>
        <begin position="132"/>
        <end position="151"/>
    </location>
</feature>
<evidence type="ECO:0000256" key="2">
    <source>
        <dbReference type="ARBA" id="ARBA00022475"/>
    </source>
</evidence>
<evidence type="ECO:0000256" key="5">
    <source>
        <dbReference type="ARBA" id="ARBA00023136"/>
    </source>
</evidence>
<dbReference type="GO" id="GO:0005886">
    <property type="term" value="C:plasma membrane"/>
    <property type="evidence" value="ECO:0007669"/>
    <property type="project" value="UniProtKB-SubCell"/>
</dbReference>